<feature type="region of interest" description="Disordered" evidence="1">
    <location>
        <begin position="60"/>
        <end position="83"/>
    </location>
</feature>
<organism evidence="2 3">
    <name type="scientific">Myxozyma melibiosi</name>
    <dbReference type="NCBI Taxonomy" id="54550"/>
    <lineage>
        <taxon>Eukaryota</taxon>
        <taxon>Fungi</taxon>
        <taxon>Dikarya</taxon>
        <taxon>Ascomycota</taxon>
        <taxon>Saccharomycotina</taxon>
        <taxon>Lipomycetes</taxon>
        <taxon>Lipomycetales</taxon>
        <taxon>Lipomycetaceae</taxon>
        <taxon>Myxozyma</taxon>
    </lineage>
</organism>
<protein>
    <submittedName>
        <fullName evidence="2">Uncharacterized protein</fullName>
    </submittedName>
</protein>
<dbReference type="EMBL" id="JBBJBU010000001">
    <property type="protein sequence ID" value="KAK7208435.1"/>
    <property type="molecule type" value="Genomic_DNA"/>
</dbReference>
<feature type="region of interest" description="Disordered" evidence="1">
    <location>
        <begin position="102"/>
        <end position="133"/>
    </location>
</feature>
<evidence type="ECO:0000256" key="1">
    <source>
        <dbReference type="SAM" id="MobiDB-lite"/>
    </source>
</evidence>
<evidence type="ECO:0000313" key="2">
    <source>
        <dbReference type="EMBL" id="KAK7208435.1"/>
    </source>
</evidence>
<dbReference type="Proteomes" id="UP001498771">
    <property type="component" value="Unassembled WGS sequence"/>
</dbReference>
<feature type="region of interest" description="Disordered" evidence="1">
    <location>
        <begin position="1"/>
        <end position="46"/>
    </location>
</feature>
<proteinExistence type="predicted"/>
<gene>
    <name evidence="2" type="ORF">BZA70DRAFT_273724</name>
</gene>
<comment type="caution">
    <text evidence="2">The sequence shown here is derived from an EMBL/GenBank/DDBJ whole genome shotgun (WGS) entry which is preliminary data.</text>
</comment>
<dbReference type="RefSeq" id="XP_064771468.1">
    <property type="nucleotide sequence ID" value="XM_064911875.1"/>
</dbReference>
<sequence length="250" mass="28041">MQVSNHSNATLFPPAGPSPARPVPYFGVDPRDPQPPRPRAVPATGQDRCITALFESAISRDKAKASYSVSRKRKYESDDEEEDQLCVLQQDECLQADTSLCNSDDSAYISPPDLTFDDDDDNDNDDNGPESDLENEMCKRFRCIRLQYWPFRADEDEYGYTHDDRLLLHSPESPLDSNDGRSLGGDFEPRAMHLPPLDWTPEMLLARYPPVSSPVSSSSSPGQGRVNLATSLEHFTPIATPRMPFAEREF</sequence>
<feature type="compositionally biased region" description="Polar residues" evidence="1">
    <location>
        <begin position="1"/>
        <end position="10"/>
    </location>
</feature>
<name>A0ABR1FF19_9ASCO</name>
<reference evidence="2 3" key="1">
    <citation type="submission" date="2024-03" db="EMBL/GenBank/DDBJ databases">
        <title>Genome-scale model development and genomic sequencing of the oleaginous clade Lipomyces.</title>
        <authorList>
            <consortium name="Lawrence Berkeley National Laboratory"/>
            <person name="Czajka J.J."/>
            <person name="Han Y."/>
            <person name="Kim J."/>
            <person name="Mondo S.J."/>
            <person name="Hofstad B.A."/>
            <person name="Robles A."/>
            <person name="Haridas S."/>
            <person name="Riley R."/>
            <person name="LaButti K."/>
            <person name="Pangilinan J."/>
            <person name="Andreopoulos W."/>
            <person name="Lipzen A."/>
            <person name="Yan J."/>
            <person name="Wang M."/>
            <person name="Ng V."/>
            <person name="Grigoriev I.V."/>
            <person name="Spatafora J.W."/>
            <person name="Magnuson J.K."/>
            <person name="Baker S.E."/>
            <person name="Pomraning K.R."/>
        </authorList>
    </citation>
    <scope>NUCLEOTIDE SEQUENCE [LARGE SCALE GENOMIC DNA]</scope>
    <source>
        <strain evidence="2 3">Phaff 52-87</strain>
    </source>
</reference>
<feature type="compositionally biased region" description="Acidic residues" evidence="1">
    <location>
        <begin position="115"/>
        <end position="133"/>
    </location>
</feature>
<dbReference type="GeneID" id="90037387"/>
<accession>A0ABR1FF19</accession>
<keyword evidence="3" id="KW-1185">Reference proteome</keyword>
<evidence type="ECO:0000313" key="3">
    <source>
        <dbReference type="Proteomes" id="UP001498771"/>
    </source>
</evidence>